<reference evidence="3" key="1">
    <citation type="submission" date="2020-12" db="EMBL/GenBank/DDBJ databases">
        <title>Pontibaca salina gen. nov., sp. nov., isolated from marine sediment.</title>
        <authorList>
            <person name="Bo J."/>
            <person name="Wang S."/>
            <person name="Song X."/>
            <person name="Du Z."/>
        </authorList>
    </citation>
    <scope>NUCLEOTIDE SEQUENCE</scope>
    <source>
        <strain evidence="3">S1109L</strain>
    </source>
</reference>
<feature type="domain" description="Oxidoreductase molybdopterin-binding" evidence="2">
    <location>
        <begin position="62"/>
        <end position="132"/>
    </location>
</feature>
<dbReference type="Pfam" id="PF00174">
    <property type="entry name" value="Oxidored_molyb"/>
    <property type="match status" value="1"/>
</dbReference>
<feature type="signal peptide" evidence="1">
    <location>
        <begin position="1"/>
        <end position="21"/>
    </location>
</feature>
<evidence type="ECO:0000313" key="3">
    <source>
        <dbReference type="EMBL" id="MBI6629110.1"/>
    </source>
</evidence>
<accession>A0A934LZL4</accession>
<keyword evidence="4" id="KW-1185">Reference proteome</keyword>
<dbReference type="RefSeq" id="WP_198685119.1">
    <property type="nucleotide sequence ID" value="NZ_JAEIJD010000002.1"/>
</dbReference>
<proteinExistence type="predicted"/>
<name>A0A934LZL4_9RHOB</name>
<dbReference type="Gene3D" id="3.90.420.10">
    <property type="entry name" value="Oxidoreductase, molybdopterin-binding domain"/>
    <property type="match status" value="1"/>
</dbReference>
<gene>
    <name evidence="3" type="ORF">JAO82_04365</name>
</gene>
<evidence type="ECO:0000259" key="2">
    <source>
        <dbReference type="Pfam" id="PF00174"/>
    </source>
</evidence>
<dbReference type="AlphaFoldDB" id="A0A934LZL4"/>
<evidence type="ECO:0000313" key="4">
    <source>
        <dbReference type="Proteomes" id="UP000613255"/>
    </source>
</evidence>
<dbReference type="SUPFAM" id="SSF56524">
    <property type="entry name" value="Oxidoreductase molybdopterin-binding domain"/>
    <property type="match status" value="1"/>
</dbReference>
<dbReference type="InterPro" id="IPR036374">
    <property type="entry name" value="OxRdtase_Mopterin-bd_sf"/>
</dbReference>
<dbReference type="EMBL" id="JAEIJD010000002">
    <property type="protein sequence ID" value="MBI6629110.1"/>
    <property type="molecule type" value="Genomic_DNA"/>
</dbReference>
<sequence>MLGEMVAVVGMSLLVGTAAVAADAGTILQVTGRIAGETVALEHAELQELPQIELETSTVVTDGTHKFTGFLMRDLMENLRADGDRVTAVALNDYAVDIPMADFYDYDVIVAYSMDDIPLGRDDKGPLWIVYPRDDHQELQDIRYDYRWVWQLSRLEVQ</sequence>
<comment type="caution">
    <text evidence="3">The sequence shown here is derived from an EMBL/GenBank/DDBJ whole genome shotgun (WGS) entry which is preliminary data.</text>
</comment>
<feature type="chain" id="PRO_5037772379" evidence="1">
    <location>
        <begin position="22"/>
        <end position="158"/>
    </location>
</feature>
<evidence type="ECO:0000256" key="1">
    <source>
        <dbReference type="SAM" id="SignalP"/>
    </source>
</evidence>
<organism evidence="3 4">
    <name type="scientific">Pontibaca salina</name>
    <dbReference type="NCBI Taxonomy" id="2795731"/>
    <lineage>
        <taxon>Bacteria</taxon>
        <taxon>Pseudomonadati</taxon>
        <taxon>Pseudomonadota</taxon>
        <taxon>Alphaproteobacteria</taxon>
        <taxon>Rhodobacterales</taxon>
        <taxon>Roseobacteraceae</taxon>
        <taxon>Pontibaca</taxon>
    </lineage>
</organism>
<protein>
    <submittedName>
        <fullName evidence="3">Molybdopterin-dependent oxidoreductase</fullName>
    </submittedName>
</protein>
<keyword evidence="1" id="KW-0732">Signal</keyword>
<dbReference type="InterPro" id="IPR000572">
    <property type="entry name" value="OxRdtase_Mopterin-bd_dom"/>
</dbReference>
<dbReference type="Proteomes" id="UP000613255">
    <property type="component" value="Unassembled WGS sequence"/>
</dbReference>